<dbReference type="GO" id="GO:0007186">
    <property type="term" value="P:G protein-coupled receptor signaling pathway"/>
    <property type="evidence" value="ECO:0000318"/>
    <property type="project" value="GO_Central"/>
</dbReference>
<sequence length="380" mass="43663">MDSINSTQSSLPYYSSTNYLAIVILILLAIACILGNLLSIIVIYRNKNMHDPSGLLMANLATADLCIGLIFMTTTVVYTWKKSYMFNELSCAMRAYLITVIVTVSQFTAAYIAIDRCIYVCKPLHYPMWITKWKMGSLIIFTWILASLFGSIPLMQLEQYGLGRYTYVSYMYSCWLDIKKFQQNGSILLLLFNTFIGLLLIVSICYIIILYKAKKVHTTIQPFRRQFNIRQQLPTRMVKLSWINKPTKTSVILVGVYLICAAPTAIFGITMTLNFEYYNVSDAYYRVLLYWCMYANALANPFIFGFSHRDFRQTYRSLCCKNPMRYIMQFLPVKKQPPSGSLSFTIVRSSDSNHHSISHYPASRSMRVNAAGGKNLFLDF</sequence>
<comment type="similarity">
    <text evidence="9">Belongs to the G-protein coupled receptor 1 family.</text>
</comment>
<dbReference type="HOGENOM" id="CLU_009579_3_3_1"/>
<dbReference type="KEGG" id="tad:TRIADDRAFT_58725"/>
<dbReference type="STRING" id="10228.B3S3H7"/>
<dbReference type="PANTHER" id="PTHR24249:SF411">
    <property type="entry name" value="G-PROTEIN COUPLED RECEPTORS FAMILY 1 PROFILE DOMAIN-CONTAINING PROTEIN"/>
    <property type="match status" value="1"/>
</dbReference>
<evidence type="ECO:0000256" key="10">
    <source>
        <dbReference type="SAM" id="Phobius"/>
    </source>
</evidence>
<reference evidence="12 13" key="1">
    <citation type="journal article" date="2008" name="Nature">
        <title>The Trichoplax genome and the nature of placozoans.</title>
        <authorList>
            <person name="Srivastava M."/>
            <person name="Begovic E."/>
            <person name="Chapman J."/>
            <person name="Putnam N.H."/>
            <person name="Hellsten U."/>
            <person name="Kawashima T."/>
            <person name="Kuo A."/>
            <person name="Mitros T."/>
            <person name="Salamov A."/>
            <person name="Carpenter M.L."/>
            <person name="Signorovitch A.Y."/>
            <person name="Moreno M.A."/>
            <person name="Kamm K."/>
            <person name="Grimwood J."/>
            <person name="Schmutz J."/>
            <person name="Shapiro H."/>
            <person name="Grigoriev I.V."/>
            <person name="Buss L.W."/>
            <person name="Schierwater B."/>
            <person name="Dellaporta S.L."/>
            <person name="Rokhsar D.S."/>
        </authorList>
    </citation>
    <scope>NUCLEOTIDE SEQUENCE [LARGE SCALE GENOMIC DNA]</scope>
    <source>
        <strain evidence="12 13">Grell-BS-1999</strain>
    </source>
</reference>
<dbReference type="PhylomeDB" id="B3S3H7"/>
<keyword evidence="8 9" id="KW-0807">Transducer</keyword>
<dbReference type="SUPFAM" id="SSF81321">
    <property type="entry name" value="Family A G protein-coupled receptor-like"/>
    <property type="match status" value="1"/>
</dbReference>
<dbReference type="OrthoDB" id="9975554at2759"/>
<keyword evidence="6 10" id="KW-0472">Membrane</keyword>
<dbReference type="InterPro" id="IPR017452">
    <property type="entry name" value="GPCR_Rhodpsn_7TM"/>
</dbReference>
<evidence type="ECO:0000256" key="7">
    <source>
        <dbReference type="ARBA" id="ARBA00023170"/>
    </source>
</evidence>
<evidence type="ECO:0000256" key="8">
    <source>
        <dbReference type="ARBA" id="ARBA00023224"/>
    </source>
</evidence>
<feature type="transmembrane region" description="Helical" evidence="10">
    <location>
        <begin position="187"/>
        <end position="211"/>
    </location>
</feature>
<dbReference type="EMBL" id="DS985248">
    <property type="protein sequence ID" value="EDV22794.1"/>
    <property type="molecule type" value="Genomic_DNA"/>
</dbReference>
<dbReference type="PANTHER" id="PTHR24249">
    <property type="entry name" value="HISTAMINE RECEPTOR-RELATED G-PROTEIN COUPLED RECEPTOR"/>
    <property type="match status" value="1"/>
</dbReference>
<dbReference type="FunCoup" id="B3S3H7">
    <property type="interactions" value="100"/>
</dbReference>
<evidence type="ECO:0000259" key="11">
    <source>
        <dbReference type="PROSITE" id="PS50262"/>
    </source>
</evidence>
<evidence type="ECO:0000256" key="4">
    <source>
        <dbReference type="ARBA" id="ARBA00022989"/>
    </source>
</evidence>
<evidence type="ECO:0000256" key="9">
    <source>
        <dbReference type="RuleBase" id="RU000688"/>
    </source>
</evidence>
<dbReference type="RefSeq" id="XP_002114660.1">
    <property type="nucleotide sequence ID" value="XM_002114624.1"/>
</dbReference>
<dbReference type="GO" id="GO:0004930">
    <property type="term" value="F:G protein-coupled receptor activity"/>
    <property type="evidence" value="ECO:0000318"/>
    <property type="project" value="GO_Central"/>
</dbReference>
<proteinExistence type="inferred from homology"/>
<feature type="transmembrane region" description="Helical" evidence="10">
    <location>
        <begin position="287"/>
        <end position="306"/>
    </location>
</feature>
<name>B3S3H7_TRIAD</name>
<evidence type="ECO:0000256" key="5">
    <source>
        <dbReference type="ARBA" id="ARBA00023040"/>
    </source>
</evidence>
<dbReference type="GeneID" id="6755873"/>
<dbReference type="InterPro" id="IPR000276">
    <property type="entry name" value="GPCR_Rhodpsn"/>
</dbReference>
<feature type="transmembrane region" description="Helical" evidence="10">
    <location>
        <begin position="251"/>
        <end position="275"/>
    </location>
</feature>
<dbReference type="PROSITE" id="PS50262">
    <property type="entry name" value="G_PROTEIN_RECEP_F1_2"/>
    <property type="match status" value="1"/>
</dbReference>
<evidence type="ECO:0000313" key="12">
    <source>
        <dbReference type="EMBL" id="EDV22794.1"/>
    </source>
</evidence>
<protein>
    <recommendedName>
        <fullName evidence="11">G-protein coupled receptors family 1 profile domain-containing protein</fullName>
    </recommendedName>
</protein>
<dbReference type="AlphaFoldDB" id="B3S3H7"/>
<comment type="subcellular location">
    <subcellularLocation>
        <location evidence="1">Cell membrane</location>
        <topology evidence="1">Multi-pass membrane protein</topology>
    </subcellularLocation>
</comment>
<keyword evidence="3 9" id="KW-0812">Transmembrane</keyword>
<keyword evidence="4 10" id="KW-1133">Transmembrane helix</keyword>
<keyword evidence="5 9" id="KW-0297">G-protein coupled receptor</keyword>
<feature type="transmembrane region" description="Helical" evidence="10">
    <location>
        <begin position="20"/>
        <end position="44"/>
    </location>
</feature>
<dbReference type="Proteomes" id="UP000009022">
    <property type="component" value="Unassembled WGS sequence"/>
</dbReference>
<evidence type="ECO:0000256" key="2">
    <source>
        <dbReference type="ARBA" id="ARBA00022475"/>
    </source>
</evidence>
<keyword evidence="2" id="KW-1003">Cell membrane</keyword>
<dbReference type="InParanoid" id="B3S3H7"/>
<dbReference type="Gene3D" id="1.20.1070.10">
    <property type="entry name" value="Rhodopsin 7-helix transmembrane proteins"/>
    <property type="match status" value="1"/>
</dbReference>
<organism evidence="12 13">
    <name type="scientific">Trichoplax adhaerens</name>
    <name type="common">Trichoplax reptans</name>
    <dbReference type="NCBI Taxonomy" id="10228"/>
    <lineage>
        <taxon>Eukaryota</taxon>
        <taxon>Metazoa</taxon>
        <taxon>Placozoa</taxon>
        <taxon>Uniplacotomia</taxon>
        <taxon>Trichoplacea</taxon>
        <taxon>Trichoplacidae</taxon>
        <taxon>Trichoplax</taxon>
    </lineage>
</organism>
<keyword evidence="7 9" id="KW-0675">Receptor</keyword>
<accession>B3S3H7</accession>
<dbReference type="PROSITE" id="PS00237">
    <property type="entry name" value="G_PROTEIN_RECEP_F1_1"/>
    <property type="match status" value="1"/>
</dbReference>
<dbReference type="GO" id="GO:0005886">
    <property type="term" value="C:plasma membrane"/>
    <property type="evidence" value="ECO:0000318"/>
    <property type="project" value="GO_Central"/>
</dbReference>
<keyword evidence="13" id="KW-1185">Reference proteome</keyword>
<evidence type="ECO:0000256" key="3">
    <source>
        <dbReference type="ARBA" id="ARBA00022692"/>
    </source>
</evidence>
<feature type="domain" description="G-protein coupled receptors family 1 profile" evidence="11">
    <location>
        <begin position="35"/>
        <end position="304"/>
    </location>
</feature>
<dbReference type="OMA" id="MRAYLIT"/>
<feature type="transmembrane region" description="Helical" evidence="10">
    <location>
        <begin position="56"/>
        <end position="80"/>
    </location>
</feature>
<dbReference type="PRINTS" id="PR00237">
    <property type="entry name" value="GPCRRHODOPSN"/>
</dbReference>
<evidence type="ECO:0000313" key="13">
    <source>
        <dbReference type="Proteomes" id="UP000009022"/>
    </source>
</evidence>
<feature type="transmembrane region" description="Helical" evidence="10">
    <location>
        <begin position="92"/>
        <end position="114"/>
    </location>
</feature>
<dbReference type="eggNOG" id="KOG3656">
    <property type="taxonomic scope" value="Eukaryota"/>
</dbReference>
<dbReference type="CDD" id="cd00637">
    <property type="entry name" value="7tm_classA_rhodopsin-like"/>
    <property type="match status" value="1"/>
</dbReference>
<feature type="transmembrane region" description="Helical" evidence="10">
    <location>
        <begin position="135"/>
        <end position="155"/>
    </location>
</feature>
<evidence type="ECO:0000256" key="6">
    <source>
        <dbReference type="ARBA" id="ARBA00023136"/>
    </source>
</evidence>
<dbReference type="Pfam" id="PF00001">
    <property type="entry name" value="7tm_1"/>
    <property type="match status" value="1"/>
</dbReference>
<dbReference type="InterPro" id="IPR050569">
    <property type="entry name" value="TAAR"/>
</dbReference>
<dbReference type="CTD" id="6755873"/>
<evidence type="ECO:0000256" key="1">
    <source>
        <dbReference type="ARBA" id="ARBA00004651"/>
    </source>
</evidence>
<gene>
    <name evidence="12" type="ORF">TRIADDRAFT_58725</name>
</gene>